<reference evidence="1 2" key="1">
    <citation type="submission" date="2024-03" db="EMBL/GenBank/DDBJ databases">
        <title>Novel species of the genus Variovorax.</title>
        <authorList>
            <person name="Liu Q."/>
            <person name="Xin Y.-H."/>
        </authorList>
    </citation>
    <scope>NUCLEOTIDE SEQUENCE [LARGE SCALE GENOMIC DNA]</scope>
    <source>
        <strain evidence="1 2">KACC 18900</strain>
    </source>
</reference>
<evidence type="ECO:0000313" key="1">
    <source>
        <dbReference type="EMBL" id="MEJ8852442.1"/>
    </source>
</evidence>
<accession>A0ABU8X140</accession>
<sequence>MTRLRECGGVAVLLGGMLVQGAAAQGEQDAAGLEAAFASGFTLVPEVARHYAPVACRQHGRQAAEVARARDGGFAKAAALVLLTPPDRVAADAQDQRVDAALVRASTAIVDFVYGPARPAPEVAEEIVNSACLLGAARFIGGRST</sequence>
<protein>
    <recommendedName>
        <fullName evidence="3">Rap1a immunity protein domain-containing protein</fullName>
    </recommendedName>
</protein>
<comment type="caution">
    <text evidence="1">The sequence shown here is derived from an EMBL/GenBank/DDBJ whole genome shotgun (WGS) entry which is preliminary data.</text>
</comment>
<keyword evidence="2" id="KW-1185">Reference proteome</keyword>
<dbReference type="RefSeq" id="WP_340348389.1">
    <property type="nucleotide sequence ID" value="NZ_JBBKZT010000041.1"/>
</dbReference>
<gene>
    <name evidence="1" type="ORF">WKW82_37880</name>
</gene>
<proteinExistence type="predicted"/>
<dbReference type="Proteomes" id="UP001385892">
    <property type="component" value="Unassembled WGS sequence"/>
</dbReference>
<dbReference type="EMBL" id="JBBKZT010000041">
    <property type="protein sequence ID" value="MEJ8852442.1"/>
    <property type="molecule type" value="Genomic_DNA"/>
</dbReference>
<evidence type="ECO:0008006" key="3">
    <source>
        <dbReference type="Google" id="ProtNLM"/>
    </source>
</evidence>
<evidence type="ECO:0000313" key="2">
    <source>
        <dbReference type="Proteomes" id="UP001385892"/>
    </source>
</evidence>
<name>A0ABU8X140_9BURK</name>
<organism evidence="1 2">
    <name type="scientific">Variovorax rhizosphaerae</name>
    <dbReference type="NCBI Taxonomy" id="1836200"/>
    <lineage>
        <taxon>Bacteria</taxon>
        <taxon>Pseudomonadati</taxon>
        <taxon>Pseudomonadota</taxon>
        <taxon>Betaproteobacteria</taxon>
        <taxon>Burkholderiales</taxon>
        <taxon>Comamonadaceae</taxon>
        <taxon>Variovorax</taxon>
    </lineage>
</organism>